<sequence>MKRTVSLVMAALAGALATMIVFMAVMPALAQGPFGPSPTPVPAPGTYGAGQGGRGGRMQQGQGGWMQQGQGGWMQQGGNSVIGSRGGRVTTNTSLIGVAASQLGISQQELVARLLTNGSSIADELKAAGIDPQTVADTFVASRAERLSAAVTAGRITQEQADAQLAIAKSMTVARLMQPFTPLGPGGLRPSTSPVRPQVNN</sequence>
<dbReference type="EMBL" id="CP001337">
    <property type="protein sequence ID" value="ACL23339.1"/>
    <property type="molecule type" value="Genomic_DNA"/>
</dbReference>
<dbReference type="HOGENOM" id="CLU_1358433_0_0_0"/>
<evidence type="ECO:0000256" key="2">
    <source>
        <dbReference type="SAM" id="SignalP"/>
    </source>
</evidence>
<name>B8G3F6_CHLAD</name>
<feature type="region of interest" description="Disordered" evidence="1">
    <location>
        <begin position="181"/>
        <end position="201"/>
    </location>
</feature>
<proteinExistence type="predicted"/>
<feature type="compositionally biased region" description="Gly residues" evidence="1">
    <location>
        <begin position="47"/>
        <end position="70"/>
    </location>
</feature>
<protein>
    <submittedName>
        <fullName evidence="3">Uncharacterized protein</fullName>
    </submittedName>
</protein>
<feature type="chain" id="PRO_5002869920" evidence="2">
    <location>
        <begin position="31"/>
        <end position="201"/>
    </location>
</feature>
<organism evidence="3 4">
    <name type="scientific">Chloroflexus aggregans (strain MD-66 / DSM 9485)</name>
    <dbReference type="NCBI Taxonomy" id="326427"/>
    <lineage>
        <taxon>Bacteria</taxon>
        <taxon>Bacillati</taxon>
        <taxon>Chloroflexota</taxon>
        <taxon>Chloroflexia</taxon>
        <taxon>Chloroflexales</taxon>
        <taxon>Chloroflexineae</taxon>
        <taxon>Chloroflexaceae</taxon>
        <taxon>Chloroflexus</taxon>
    </lineage>
</organism>
<dbReference type="STRING" id="326427.Cagg_0394"/>
<evidence type="ECO:0000256" key="1">
    <source>
        <dbReference type="SAM" id="MobiDB-lite"/>
    </source>
</evidence>
<keyword evidence="2" id="KW-0732">Signal</keyword>
<feature type="region of interest" description="Disordered" evidence="1">
    <location>
        <begin position="36"/>
        <end position="70"/>
    </location>
</feature>
<dbReference type="Proteomes" id="UP000002508">
    <property type="component" value="Chromosome"/>
</dbReference>
<feature type="signal peptide" evidence="2">
    <location>
        <begin position="1"/>
        <end position="30"/>
    </location>
</feature>
<reference evidence="3" key="1">
    <citation type="submission" date="2008-12" db="EMBL/GenBank/DDBJ databases">
        <title>Complete sequence of Chloroflexus aggregans DSM 9485.</title>
        <authorList>
            <consortium name="US DOE Joint Genome Institute"/>
            <person name="Lucas S."/>
            <person name="Copeland A."/>
            <person name="Lapidus A."/>
            <person name="Glavina del Rio T."/>
            <person name="Dalin E."/>
            <person name="Tice H."/>
            <person name="Pitluck S."/>
            <person name="Foster B."/>
            <person name="Larimer F."/>
            <person name="Land M."/>
            <person name="Hauser L."/>
            <person name="Kyrpides N."/>
            <person name="Mikhailova N."/>
            <person name="Bryant D."/>
            <person name="Richardson P."/>
        </authorList>
    </citation>
    <scope>NUCLEOTIDE SEQUENCE</scope>
    <source>
        <strain evidence="3">DSM 9485</strain>
    </source>
</reference>
<gene>
    <name evidence="3" type="ordered locus">Cagg_0394</name>
</gene>
<dbReference type="RefSeq" id="WP_012615705.1">
    <property type="nucleotide sequence ID" value="NC_011831.1"/>
</dbReference>
<evidence type="ECO:0000313" key="4">
    <source>
        <dbReference type="Proteomes" id="UP000002508"/>
    </source>
</evidence>
<keyword evidence="4" id="KW-1185">Reference proteome</keyword>
<dbReference type="OrthoDB" id="5194848at2"/>
<accession>B8G3F6</accession>
<dbReference type="eggNOG" id="ENOG5030ITB">
    <property type="taxonomic scope" value="Bacteria"/>
</dbReference>
<feature type="compositionally biased region" description="Polar residues" evidence="1">
    <location>
        <begin position="190"/>
        <end position="201"/>
    </location>
</feature>
<dbReference type="AlphaFoldDB" id="B8G3F6"/>
<evidence type="ECO:0000313" key="3">
    <source>
        <dbReference type="EMBL" id="ACL23339.1"/>
    </source>
</evidence>
<dbReference type="KEGG" id="cag:Cagg_0394"/>